<sequence>MDSLDFEVTEAFAITMSKGMLPSLSKLKRNRHGKKNSTASTTSTISQVSMASNNNDPFDSFCTTSPRGSIWDTKIQATEHNTMRLGFDVLA</sequence>
<organism evidence="2 3">
    <name type="scientific">Orchesella dallaii</name>
    <dbReference type="NCBI Taxonomy" id="48710"/>
    <lineage>
        <taxon>Eukaryota</taxon>
        <taxon>Metazoa</taxon>
        <taxon>Ecdysozoa</taxon>
        <taxon>Arthropoda</taxon>
        <taxon>Hexapoda</taxon>
        <taxon>Collembola</taxon>
        <taxon>Entomobryomorpha</taxon>
        <taxon>Entomobryoidea</taxon>
        <taxon>Orchesellidae</taxon>
        <taxon>Orchesellinae</taxon>
        <taxon>Orchesella</taxon>
    </lineage>
</organism>
<evidence type="ECO:0000313" key="2">
    <source>
        <dbReference type="EMBL" id="CAL8149421.1"/>
    </source>
</evidence>
<accession>A0ABP1SB37</accession>
<gene>
    <name evidence="2" type="ORF">ODALV1_LOCUS31728</name>
</gene>
<protein>
    <submittedName>
        <fullName evidence="2">Uncharacterized protein</fullName>
    </submittedName>
</protein>
<proteinExistence type="predicted"/>
<dbReference type="Proteomes" id="UP001642540">
    <property type="component" value="Unassembled WGS sequence"/>
</dbReference>
<keyword evidence="3" id="KW-1185">Reference proteome</keyword>
<feature type="region of interest" description="Disordered" evidence="1">
    <location>
        <begin position="28"/>
        <end position="51"/>
    </location>
</feature>
<dbReference type="EMBL" id="CAXLJM020000209">
    <property type="protein sequence ID" value="CAL8149421.1"/>
    <property type="molecule type" value="Genomic_DNA"/>
</dbReference>
<evidence type="ECO:0000313" key="3">
    <source>
        <dbReference type="Proteomes" id="UP001642540"/>
    </source>
</evidence>
<name>A0ABP1SB37_9HEXA</name>
<comment type="caution">
    <text evidence="2">The sequence shown here is derived from an EMBL/GenBank/DDBJ whole genome shotgun (WGS) entry which is preliminary data.</text>
</comment>
<feature type="compositionally biased region" description="Polar residues" evidence="1">
    <location>
        <begin position="36"/>
        <end position="51"/>
    </location>
</feature>
<evidence type="ECO:0000256" key="1">
    <source>
        <dbReference type="SAM" id="MobiDB-lite"/>
    </source>
</evidence>
<reference evidence="2 3" key="1">
    <citation type="submission" date="2024-08" db="EMBL/GenBank/DDBJ databases">
        <authorList>
            <person name="Cucini C."/>
            <person name="Frati F."/>
        </authorList>
    </citation>
    <scope>NUCLEOTIDE SEQUENCE [LARGE SCALE GENOMIC DNA]</scope>
</reference>